<dbReference type="GO" id="GO:0004672">
    <property type="term" value="F:protein kinase activity"/>
    <property type="evidence" value="ECO:0007669"/>
    <property type="project" value="InterPro"/>
</dbReference>
<accession>A0A0E0P3C8</accession>
<dbReference type="AlphaFoldDB" id="A0A0E0P3C8"/>
<feature type="compositionally biased region" description="Polar residues" evidence="1">
    <location>
        <begin position="124"/>
        <end position="138"/>
    </location>
</feature>
<dbReference type="Gramene" id="ORUFI03G41190.1">
    <property type="protein sequence ID" value="ORUFI03G41190.1"/>
    <property type="gene ID" value="ORUFI03G41190"/>
</dbReference>
<dbReference type="InterPro" id="IPR001245">
    <property type="entry name" value="Ser-Thr/Tyr_kinase_cat_dom"/>
</dbReference>
<dbReference type="STRING" id="4529.A0A0E0P3C8"/>
<feature type="region of interest" description="Disordered" evidence="1">
    <location>
        <begin position="114"/>
        <end position="138"/>
    </location>
</feature>
<name>A0A0E0P3C8_ORYRU</name>
<dbReference type="EnsemblPlants" id="ORUFI03G41190.1">
    <property type="protein sequence ID" value="ORUFI03G41190.1"/>
    <property type="gene ID" value="ORUFI03G41190"/>
</dbReference>
<dbReference type="Gene3D" id="1.10.510.10">
    <property type="entry name" value="Transferase(Phosphotransferase) domain 1"/>
    <property type="match status" value="1"/>
</dbReference>
<dbReference type="SUPFAM" id="SSF56112">
    <property type="entry name" value="Protein kinase-like (PK-like)"/>
    <property type="match status" value="1"/>
</dbReference>
<dbReference type="GO" id="GO:0005524">
    <property type="term" value="F:ATP binding"/>
    <property type="evidence" value="ECO:0007669"/>
    <property type="project" value="InterPro"/>
</dbReference>
<dbReference type="Proteomes" id="UP000008022">
    <property type="component" value="Unassembled WGS sequence"/>
</dbReference>
<feature type="compositionally biased region" description="Polar residues" evidence="1">
    <location>
        <begin position="9"/>
        <end position="30"/>
    </location>
</feature>
<dbReference type="InterPro" id="IPR000719">
    <property type="entry name" value="Prot_kinase_dom"/>
</dbReference>
<evidence type="ECO:0000256" key="1">
    <source>
        <dbReference type="SAM" id="MobiDB-lite"/>
    </source>
</evidence>
<dbReference type="Pfam" id="PF07714">
    <property type="entry name" value="PK_Tyr_Ser-Thr"/>
    <property type="match status" value="1"/>
</dbReference>
<evidence type="ECO:0000313" key="4">
    <source>
        <dbReference type="Proteomes" id="UP000008022"/>
    </source>
</evidence>
<keyword evidence="4" id="KW-1185">Reference proteome</keyword>
<dbReference type="Gene3D" id="3.30.200.20">
    <property type="entry name" value="Phosphorylase Kinase, domain 1"/>
    <property type="match status" value="1"/>
</dbReference>
<feature type="region of interest" description="Disordered" evidence="1">
    <location>
        <begin position="1"/>
        <end position="30"/>
    </location>
</feature>
<dbReference type="InterPro" id="IPR011009">
    <property type="entry name" value="Kinase-like_dom_sf"/>
</dbReference>
<protein>
    <recommendedName>
        <fullName evidence="2">Protein kinase domain-containing protein</fullName>
    </recommendedName>
</protein>
<feature type="domain" description="Protein kinase" evidence="2">
    <location>
        <begin position="159"/>
        <end position="448"/>
    </location>
</feature>
<dbReference type="eggNOG" id="KOG1187">
    <property type="taxonomic scope" value="Eukaryota"/>
</dbReference>
<evidence type="ECO:0000313" key="3">
    <source>
        <dbReference type="EnsemblPlants" id="ORUFI03G41190.1"/>
    </source>
</evidence>
<dbReference type="PROSITE" id="PS50011">
    <property type="entry name" value="PROTEIN_KINASE_DOM"/>
    <property type="match status" value="1"/>
</dbReference>
<dbReference type="OMA" id="GYPQEST"/>
<proteinExistence type="predicted"/>
<dbReference type="PANTHER" id="PTHR46146:SF3">
    <property type="entry name" value="SERINE_THREONINE-PROTEIN KINASE-LIKE PROTEIN CCR3-RELATED"/>
    <property type="match status" value="1"/>
</dbReference>
<dbReference type="PANTHER" id="PTHR46146">
    <property type="entry name" value="SERINE/THREONINE-PROTEIN KINASE-LIKE PROTEIN CCR4"/>
    <property type="match status" value="1"/>
</dbReference>
<reference evidence="3" key="2">
    <citation type="submission" date="2015-06" db="UniProtKB">
        <authorList>
            <consortium name="EnsemblPlants"/>
        </authorList>
    </citation>
    <scope>IDENTIFICATION</scope>
</reference>
<reference evidence="4" key="1">
    <citation type="submission" date="2013-06" db="EMBL/GenBank/DDBJ databases">
        <authorList>
            <person name="Zhao Q."/>
        </authorList>
    </citation>
    <scope>NUCLEOTIDE SEQUENCE</scope>
    <source>
        <strain evidence="4">cv. W1943</strain>
    </source>
</reference>
<dbReference type="FunFam" id="1.10.510.10:FF:000876">
    <property type="entry name" value="Receptor-like protein kinase FERONIA"/>
    <property type="match status" value="1"/>
</dbReference>
<dbReference type="HOGENOM" id="CLU_000288_21_4_1"/>
<evidence type="ECO:0000259" key="2">
    <source>
        <dbReference type="PROSITE" id="PS50011"/>
    </source>
</evidence>
<organism evidence="3 4">
    <name type="scientific">Oryza rufipogon</name>
    <name type="common">Brownbeard rice</name>
    <name type="synonym">Asian wild rice</name>
    <dbReference type="NCBI Taxonomy" id="4529"/>
    <lineage>
        <taxon>Eukaryota</taxon>
        <taxon>Viridiplantae</taxon>
        <taxon>Streptophyta</taxon>
        <taxon>Embryophyta</taxon>
        <taxon>Tracheophyta</taxon>
        <taxon>Spermatophyta</taxon>
        <taxon>Magnoliopsida</taxon>
        <taxon>Liliopsida</taxon>
        <taxon>Poales</taxon>
        <taxon>Poaceae</taxon>
        <taxon>BOP clade</taxon>
        <taxon>Oryzoideae</taxon>
        <taxon>Oryzeae</taxon>
        <taxon>Oryzinae</taxon>
        <taxon>Oryza</taxon>
    </lineage>
</organism>
<sequence>MELPAAKRQFSTTSQGKEVSGISSCKPTYQRYQSCPPEVYRRQASSYSVPSSEISRSSVRSSGSFRAAAQSLAGVFSCFVPRKSRNEDELEISRTTISQGSRSTGYQVSIDPALDKHEYPPPCENQNGEMTNLSAAGTGYPQESTELTVAEIFKATSNFSDKNIIKQGSYSSIYRGKLRDGSEIAIKCARKVWKQREYAYSAIFHELNSQYASAELRRELEILQKIDHKNLVRFLGFFEREDESLTVVEYVSNGSLREHLDESCGNGLELAQRLNIAIDVAHAITYLHEFKEQRIIHRNVRSSNVLLTDTLTAKLAGVGLARMAGGESSESEDTQGKSAAGYVDPEYLSTYELTDKSDVYSFGVLLVELVTGRPPIERRRDLDPRPTTKWALQRFRGGEVVVAMDPRIRRSPASVATVEKVMELAEQCVAPARKERPSMRRCTEALWSVRREYHRRQDAPAAAAAVAAAPTQDRSSDWVKVEFNHNHSKLITANYSLRPILSAVVGFRI</sequence>